<reference evidence="2" key="1">
    <citation type="submission" date="2022-10" db="EMBL/GenBank/DDBJ databases">
        <title>Comparative genomics and taxonomic characterization of three novel marine species of genus Reichenbachiella exhibiting antioxidant and polysaccharide degradation activities.</title>
        <authorList>
            <person name="Muhammad N."/>
            <person name="Lee Y.-J."/>
            <person name="Ko J."/>
            <person name="Kim S.-G."/>
        </authorList>
    </citation>
    <scope>NUCLEOTIDE SEQUENCE</scope>
    <source>
        <strain evidence="2">Wsw4-B4</strain>
    </source>
</reference>
<sequence length="249" mass="27319">MQRKLILISCLVLLATSGFAQSSGQYEYTKEFIWGVNKNTNGGLIGGFVMKFSSAISETQFRTIGFELMNVKHPKEFRRNSVAGNPFIYGKSNYLYAIRAQYGRDFILFRKSPQQGVQINASIAAGPTIGIVAPYYVKVASGGGDRGQAVPFGYDPRTTGSSNPMLYSYQSITGTGHLFQGLGESSIKPGLNLKAAMVFELGSFKSNVTGFEIGTLIEAYAGQIELMPEEDNRSMFISAFITLFYGHRK</sequence>
<protein>
    <recommendedName>
        <fullName evidence="4">Outer membrane protein beta-barrel domain-containing protein</fullName>
    </recommendedName>
</protein>
<gene>
    <name evidence="2" type="ORF">N7E81_03540</name>
</gene>
<keyword evidence="1" id="KW-0732">Signal</keyword>
<feature type="chain" id="PRO_5046211270" description="Outer membrane protein beta-barrel domain-containing protein" evidence="1">
    <location>
        <begin position="21"/>
        <end position="249"/>
    </location>
</feature>
<dbReference type="RefSeq" id="WP_263051903.1">
    <property type="nucleotide sequence ID" value="NZ_CP106735.1"/>
</dbReference>
<keyword evidence="3" id="KW-1185">Reference proteome</keyword>
<evidence type="ECO:0000313" key="3">
    <source>
        <dbReference type="Proteomes" id="UP001062165"/>
    </source>
</evidence>
<dbReference type="EMBL" id="CP106735">
    <property type="protein sequence ID" value="UXX80173.1"/>
    <property type="molecule type" value="Genomic_DNA"/>
</dbReference>
<evidence type="ECO:0000313" key="2">
    <source>
        <dbReference type="EMBL" id="UXX80173.1"/>
    </source>
</evidence>
<evidence type="ECO:0000256" key="1">
    <source>
        <dbReference type="SAM" id="SignalP"/>
    </source>
</evidence>
<name>A0ABY6D542_9BACT</name>
<proteinExistence type="predicted"/>
<accession>A0ABY6D542</accession>
<evidence type="ECO:0008006" key="4">
    <source>
        <dbReference type="Google" id="ProtNLM"/>
    </source>
</evidence>
<feature type="signal peptide" evidence="1">
    <location>
        <begin position="1"/>
        <end position="20"/>
    </location>
</feature>
<organism evidence="2 3">
    <name type="scientific">Reichenbachiella carrageenanivorans</name>
    <dbReference type="NCBI Taxonomy" id="2979869"/>
    <lineage>
        <taxon>Bacteria</taxon>
        <taxon>Pseudomonadati</taxon>
        <taxon>Bacteroidota</taxon>
        <taxon>Cytophagia</taxon>
        <taxon>Cytophagales</taxon>
        <taxon>Reichenbachiellaceae</taxon>
        <taxon>Reichenbachiella</taxon>
    </lineage>
</organism>
<dbReference type="Proteomes" id="UP001062165">
    <property type="component" value="Chromosome"/>
</dbReference>